<keyword evidence="3" id="KW-1185">Reference proteome</keyword>
<dbReference type="InterPro" id="IPR012312">
    <property type="entry name" value="Hemerythrin-like"/>
</dbReference>
<feature type="domain" description="Hemerythrin-like" evidence="1">
    <location>
        <begin position="3"/>
        <end position="124"/>
    </location>
</feature>
<dbReference type="Pfam" id="PF01814">
    <property type="entry name" value="Hemerythrin"/>
    <property type="match status" value="1"/>
</dbReference>
<dbReference type="Proteomes" id="UP000198832">
    <property type="component" value="Unassembled WGS sequence"/>
</dbReference>
<dbReference type="PANTHER" id="PTHR35585:SF1">
    <property type="entry name" value="HHE DOMAIN PROTEIN (AFU_ORTHOLOGUE AFUA_4G00730)"/>
    <property type="match status" value="1"/>
</dbReference>
<evidence type="ECO:0000259" key="1">
    <source>
        <dbReference type="Pfam" id="PF01814"/>
    </source>
</evidence>
<dbReference type="RefSeq" id="WP_091124383.1">
    <property type="nucleotide sequence ID" value="NZ_FOLB01000009.1"/>
</dbReference>
<protein>
    <submittedName>
        <fullName evidence="2">Hemerythrin HHE cation binding domain-containing protein</fullName>
    </submittedName>
</protein>
<evidence type="ECO:0000313" key="3">
    <source>
        <dbReference type="Proteomes" id="UP000198832"/>
    </source>
</evidence>
<dbReference type="PANTHER" id="PTHR35585">
    <property type="entry name" value="HHE DOMAIN PROTEIN (AFU_ORTHOLOGUE AFUA_4G00730)"/>
    <property type="match status" value="1"/>
</dbReference>
<reference evidence="2 3" key="1">
    <citation type="submission" date="2016-10" db="EMBL/GenBank/DDBJ databases">
        <authorList>
            <person name="de Groot N.N."/>
        </authorList>
    </citation>
    <scope>NUCLEOTIDE SEQUENCE [LARGE SCALE GENOMIC DNA]</scope>
    <source>
        <strain evidence="2 3">CGMCC 1.7056</strain>
    </source>
</reference>
<dbReference type="OrthoDB" id="5183396at2"/>
<gene>
    <name evidence="2" type="ORF">SAMN04487968_10936</name>
</gene>
<accession>A0A1I1KVY8</accession>
<name>A0A1I1KVY8_9ACTN</name>
<dbReference type="Gene3D" id="1.20.120.520">
    <property type="entry name" value="nmb1532 protein domain like"/>
    <property type="match status" value="1"/>
</dbReference>
<dbReference type="EMBL" id="FOLB01000009">
    <property type="protein sequence ID" value="SFC64959.1"/>
    <property type="molecule type" value="Genomic_DNA"/>
</dbReference>
<organism evidence="2 3">
    <name type="scientific">Nocardioides terrae</name>
    <dbReference type="NCBI Taxonomy" id="574651"/>
    <lineage>
        <taxon>Bacteria</taxon>
        <taxon>Bacillati</taxon>
        <taxon>Actinomycetota</taxon>
        <taxon>Actinomycetes</taxon>
        <taxon>Propionibacteriales</taxon>
        <taxon>Nocardioidaceae</taxon>
        <taxon>Nocardioides</taxon>
    </lineage>
</organism>
<dbReference type="STRING" id="574651.SAMN04487968_10936"/>
<evidence type="ECO:0000313" key="2">
    <source>
        <dbReference type="EMBL" id="SFC64959.1"/>
    </source>
</evidence>
<proteinExistence type="predicted"/>
<sequence>MDITELILFQHHEQRRQFALLDEVERGDVETLAAVWRRLAVLLEVHAEAEERYFYPEVLRLGHGGPGSEDGPGAETEDAIKDHNDIRDAIRKVAAATVGSEEWWAVVREAREANSEHMAEEEREDLADFRQHADLQTRHDIAVRFATFEARHWAGLEPVDKDPGAYVAEHR</sequence>
<dbReference type="AlphaFoldDB" id="A0A1I1KVY8"/>